<dbReference type="RefSeq" id="XP_008817666.1">
    <property type="nucleotide sequence ID" value="XM_008819444.1"/>
</dbReference>
<sequence length="246" mass="28430">MKIIKVYKSICISFMIYLSRIILHSLNSFNIIVHISVDNGNQYLPGINARNLAQRHPSRQALKRPYNLALTHDELLRLLEILHIESVAAGDIISAMIRRLNENTGRVDVQGLVREKLYNRIRIEMPQYPTERKETMQARLTELVDGIVRISPLNKDIILHKLNAYNVELDETVSILKTVARQRTEEGIYEILNNLTLIGELLQSRLKSNDILVNEDTLAIMILRLRRRVFDILDFHNGMLSRANTN</sequence>
<dbReference type="Proteomes" id="UP000030640">
    <property type="component" value="Unassembled WGS sequence"/>
</dbReference>
<dbReference type="AlphaFoldDB" id="W6ZYE1"/>
<dbReference type="GeneID" id="20039129"/>
<name>W6ZYE1_9APIC</name>
<evidence type="ECO:0000313" key="1">
    <source>
        <dbReference type="EMBL" id="EUD65872.1"/>
    </source>
</evidence>
<gene>
    <name evidence="1" type="ORF">C922_03855</name>
</gene>
<dbReference type="VEuPathDB" id="PlasmoDB:C922_03855"/>
<dbReference type="EMBL" id="KI965476">
    <property type="protein sequence ID" value="EUD65872.1"/>
    <property type="molecule type" value="Genomic_DNA"/>
</dbReference>
<accession>W6ZYE1</accession>
<proteinExistence type="predicted"/>
<protein>
    <submittedName>
        <fullName evidence="1">Uncharacterized protein</fullName>
    </submittedName>
</protein>
<evidence type="ECO:0000313" key="2">
    <source>
        <dbReference type="Proteomes" id="UP000030640"/>
    </source>
</evidence>
<dbReference type="OrthoDB" id="378047at2759"/>
<dbReference type="Gene3D" id="1.10.3030.10">
    <property type="entry name" value="Gametocyte protein Pfg27"/>
    <property type="match status" value="1"/>
</dbReference>
<dbReference type="InterPro" id="IPR036469">
    <property type="entry name" value="Pfg27_sf"/>
</dbReference>
<organism evidence="1 2">
    <name type="scientific">Plasmodium inui San Antonio 1</name>
    <dbReference type="NCBI Taxonomy" id="1237626"/>
    <lineage>
        <taxon>Eukaryota</taxon>
        <taxon>Sar</taxon>
        <taxon>Alveolata</taxon>
        <taxon>Apicomplexa</taxon>
        <taxon>Aconoidasida</taxon>
        <taxon>Haemosporida</taxon>
        <taxon>Plasmodiidae</taxon>
        <taxon>Plasmodium</taxon>
        <taxon>Plasmodium (Plasmodium)</taxon>
    </lineage>
</organism>
<reference evidence="1 2" key="1">
    <citation type="submission" date="2013-02" db="EMBL/GenBank/DDBJ databases">
        <title>The Genome Sequence of Plasmodium inui San Antonio 1.</title>
        <authorList>
            <consortium name="The Broad Institute Genome Sequencing Platform"/>
            <consortium name="The Broad Institute Genome Sequencing Center for Infectious Disease"/>
            <person name="Neafsey D."/>
            <person name="Cheeseman I."/>
            <person name="Volkman S."/>
            <person name="Adams J."/>
            <person name="Walker B."/>
            <person name="Young S.K."/>
            <person name="Zeng Q."/>
            <person name="Gargeya S."/>
            <person name="Fitzgerald M."/>
            <person name="Haas B."/>
            <person name="Abouelleil A."/>
            <person name="Alvarado L."/>
            <person name="Arachchi H.M."/>
            <person name="Berlin A.M."/>
            <person name="Chapman S.B."/>
            <person name="Dewar J."/>
            <person name="Goldberg J."/>
            <person name="Griggs A."/>
            <person name="Gujja S."/>
            <person name="Hansen M."/>
            <person name="Howarth C."/>
            <person name="Imamovic A."/>
            <person name="Larimer J."/>
            <person name="McCowan C."/>
            <person name="Murphy C."/>
            <person name="Neiman D."/>
            <person name="Pearson M."/>
            <person name="Priest M."/>
            <person name="Roberts A."/>
            <person name="Saif S."/>
            <person name="Shea T."/>
            <person name="Sisk P."/>
            <person name="Sykes S."/>
            <person name="Wortman J."/>
            <person name="Nusbaum C."/>
            <person name="Birren B."/>
        </authorList>
    </citation>
    <scope>NUCLEOTIDE SEQUENCE [LARGE SCALE GENOMIC DNA]</scope>
    <source>
        <strain evidence="1 2">San Antonio 1</strain>
    </source>
</reference>
<keyword evidence="2" id="KW-1185">Reference proteome</keyword>